<sequence length="224" mass="24902">MKKAFPVMKTCPLFAGIAESDYENLLAALSAKEDFFPKNETVIQIGDSGKRAGLVLSGVLEVSFYDENATLVSVTRIEPGNVFGAMMLCAKVTDSPIHLRAVSDCTLLFLDFSRLLQNAARQSAAETQLAANLLGYFARRSFLLTQKIRILGQKKLRDKLKLYFTTLPKQKNGIRKLPLSKTELASFLYADRSALSRELSRMQEEGIIAMDGKEIVILDPDFLD</sequence>
<dbReference type="SUPFAM" id="SSF51206">
    <property type="entry name" value="cAMP-binding domain-like"/>
    <property type="match status" value="1"/>
</dbReference>
<dbReference type="GO" id="GO:0005829">
    <property type="term" value="C:cytosol"/>
    <property type="evidence" value="ECO:0007669"/>
    <property type="project" value="TreeGrafter"/>
</dbReference>
<dbReference type="InterPro" id="IPR050397">
    <property type="entry name" value="Env_Response_Regulators"/>
</dbReference>
<dbReference type="Gene3D" id="2.60.120.10">
    <property type="entry name" value="Jelly Rolls"/>
    <property type="match status" value="1"/>
</dbReference>
<protein>
    <recommendedName>
        <fullName evidence="8">Cyclic nucleotide-binding domain-containing protein</fullName>
    </recommendedName>
</protein>
<dbReference type="GO" id="GO:0003700">
    <property type="term" value="F:DNA-binding transcription factor activity"/>
    <property type="evidence" value="ECO:0007669"/>
    <property type="project" value="TreeGrafter"/>
</dbReference>
<evidence type="ECO:0008006" key="8">
    <source>
        <dbReference type="Google" id="ProtNLM"/>
    </source>
</evidence>
<dbReference type="RefSeq" id="WP_009532933.1">
    <property type="nucleotide sequence ID" value="NZ_JH590862.1"/>
</dbReference>
<dbReference type="PANTHER" id="PTHR24567">
    <property type="entry name" value="CRP FAMILY TRANSCRIPTIONAL REGULATORY PROTEIN"/>
    <property type="match status" value="1"/>
</dbReference>
<evidence type="ECO:0000313" key="7">
    <source>
        <dbReference type="Proteomes" id="UP000018466"/>
    </source>
</evidence>
<dbReference type="InterPro" id="IPR014710">
    <property type="entry name" value="RmlC-like_jellyroll"/>
</dbReference>
<evidence type="ECO:0000313" key="6">
    <source>
        <dbReference type="EMBL" id="EHO17501.1"/>
    </source>
</evidence>
<dbReference type="AlphaFoldDB" id="A0AA37DGR1"/>
<dbReference type="Pfam" id="PF00027">
    <property type="entry name" value="cNMP_binding"/>
    <property type="match status" value="1"/>
</dbReference>
<dbReference type="PANTHER" id="PTHR24567:SF58">
    <property type="entry name" value="CYCLIC AMP-BINDING REGULATORY PROTEIN"/>
    <property type="match status" value="1"/>
</dbReference>
<dbReference type="Pfam" id="PF13545">
    <property type="entry name" value="HTH_Crp_2"/>
    <property type="match status" value="1"/>
</dbReference>
<dbReference type="SMART" id="SM00419">
    <property type="entry name" value="HTH_CRP"/>
    <property type="match status" value="1"/>
</dbReference>
<dbReference type="InterPro" id="IPR018490">
    <property type="entry name" value="cNMP-bd_dom_sf"/>
</dbReference>
<dbReference type="SUPFAM" id="SSF46785">
    <property type="entry name" value="Winged helix' DNA-binding domain"/>
    <property type="match status" value="1"/>
</dbReference>
<dbReference type="InterPro" id="IPR012318">
    <property type="entry name" value="HTH_CRP"/>
</dbReference>
<dbReference type="InterPro" id="IPR036390">
    <property type="entry name" value="WH_DNA-bd_sf"/>
</dbReference>
<feature type="domain" description="Cyclic nucleotide-binding" evidence="4">
    <location>
        <begin position="13"/>
        <end position="117"/>
    </location>
</feature>
<keyword evidence="1" id="KW-0805">Transcription regulation</keyword>
<organism evidence="6 7">
    <name type="scientific">Stomatobaculum longum</name>
    <dbReference type="NCBI Taxonomy" id="796942"/>
    <lineage>
        <taxon>Bacteria</taxon>
        <taxon>Bacillati</taxon>
        <taxon>Bacillota</taxon>
        <taxon>Clostridia</taxon>
        <taxon>Lachnospirales</taxon>
        <taxon>Lachnospiraceae</taxon>
        <taxon>Stomatobaculum</taxon>
    </lineage>
</organism>
<keyword evidence="2" id="KW-0238">DNA-binding</keyword>
<dbReference type="InterPro" id="IPR000595">
    <property type="entry name" value="cNMP-bd_dom"/>
</dbReference>
<feature type="domain" description="HTH crp-type" evidence="5">
    <location>
        <begin position="154"/>
        <end position="221"/>
    </location>
</feature>
<reference evidence="6 7" key="1">
    <citation type="submission" date="2011-10" db="EMBL/GenBank/DDBJ databases">
        <title>The Genome Sequence of Lachnospiraceae bacterium ACC2.</title>
        <authorList>
            <consortium name="The Broad Institute Genome Sequencing Platform"/>
            <person name="Earl A."/>
            <person name="Ward D."/>
            <person name="Feldgarden M."/>
            <person name="Gevers D."/>
            <person name="Sizova M."/>
            <person name="Hazen A."/>
            <person name="Epstein S."/>
            <person name="Young S.K."/>
            <person name="Zeng Q."/>
            <person name="Gargeya S."/>
            <person name="Fitzgerald M."/>
            <person name="Haas B."/>
            <person name="Abouelleil A."/>
            <person name="Alvarado L."/>
            <person name="Arachchi H.M."/>
            <person name="Berlin A."/>
            <person name="Brown A."/>
            <person name="Chapman S.B."/>
            <person name="Chen Z."/>
            <person name="Dunbar C."/>
            <person name="Freedman E."/>
            <person name="Gearin G."/>
            <person name="Goldberg J."/>
            <person name="Griggs A."/>
            <person name="Gujja S."/>
            <person name="Heiman D."/>
            <person name="Howarth C."/>
            <person name="Larson L."/>
            <person name="Lui A."/>
            <person name="MacDonald P.J.P."/>
            <person name="Montmayeur A."/>
            <person name="Murphy C."/>
            <person name="Neiman D."/>
            <person name="Pearson M."/>
            <person name="Priest M."/>
            <person name="Roberts A."/>
            <person name="Saif S."/>
            <person name="Shea T."/>
            <person name="Shenoy N."/>
            <person name="Sisk P."/>
            <person name="Stolte C."/>
            <person name="Sykes S."/>
            <person name="Wortman J."/>
            <person name="Nusbaum C."/>
            <person name="Birren B."/>
        </authorList>
    </citation>
    <scope>NUCLEOTIDE SEQUENCE [LARGE SCALE GENOMIC DNA]</scope>
    <source>
        <strain evidence="6 7">ACC2</strain>
    </source>
</reference>
<dbReference type="Proteomes" id="UP000018466">
    <property type="component" value="Unassembled WGS sequence"/>
</dbReference>
<evidence type="ECO:0000259" key="4">
    <source>
        <dbReference type="PROSITE" id="PS50042"/>
    </source>
</evidence>
<keyword evidence="7" id="KW-1185">Reference proteome</keyword>
<comment type="caution">
    <text evidence="6">The sequence shown here is derived from an EMBL/GenBank/DDBJ whole genome shotgun (WGS) entry which is preliminary data.</text>
</comment>
<evidence type="ECO:0000256" key="2">
    <source>
        <dbReference type="ARBA" id="ARBA00023125"/>
    </source>
</evidence>
<proteinExistence type="predicted"/>
<gene>
    <name evidence="6" type="ORF">HMPREF9623_01100</name>
</gene>
<accession>A0AA37DGR1</accession>
<dbReference type="PROSITE" id="PS50042">
    <property type="entry name" value="CNMP_BINDING_3"/>
    <property type="match status" value="1"/>
</dbReference>
<name>A0AA37DGR1_9FIRM</name>
<dbReference type="GO" id="GO:0003677">
    <property type="term" value="F:DNA binding"/>
    <property type="evidence" value="ECO:0007669"/>
    <property type="project" value="UniProtKB-KW"/>
</dbReference>
<evidence type="ECO:0000259" key="5">
    <source>
        <dbReference type="PROSITE" id="PS51063"/>
    </source>
</evidence>
<evidence type="ECO:0000256" key="1">
    <source>
        <dbReference type="ARBA" id="ARBA00023015"/>
    </source>
</evidence>
<evidence type="ECO:0000256" key="3">
    <source>
        <dbReference type="ARBA" id="ARBA00023163"/>
    </source>
</evidence>
<dbReference type="GeneID" id="86940856"/>
<dbReference type="SMART" id="SM00100">
    <property type="entry name" value="cNMP"/>
    <property type="match status" value="1"/>
</dbReference>
<dbReference type="PROSITE" id="PS51063">
    <property type="entry name" value="HTH_CRP_2"/>
    <property type="match status" value="1"/>
</dbReference>
<dbReference type="CDD" id="cd00038">
    <property type="entry name" value="CAP_ED"/>
    <property type="match status" value="1"/>
</dbReference>
<keyword evidence="3" id="KW-0804">Transcription</keyword>
<dbReference type="EMBL" id="AGEL01000006">
    <property type="protein sequence ID" value="EHO17501.1"/>
    <property type="molecule type" value="Genomic_DNA"/>
</dbReference>